<dbReference type="GO" id="GO:0016787">
    <property type="term" value="F:hydrolase activity"/>
    <property type="evidence" value="ECO:0007669"/>
    <property type="project" value="UniProtKB-KW"/>
</dbReference>
<dbReference type="SUPFAM" id="SSF55811">
    <property type="entry name" value="Nudix"/>
    <property type="match status" value="1"/>
</dbReference>
<evidence type="ECO:0000259" key="3">
    <source>
        <dbReference type="PROSITE" id="PS51462"/>
    </source>
</evidence>
<evidence type="ECO:0000313" key="5">
    <source>
        <dbReference type="Proteomes" id="UP000481033"/>
    </source>
</evidence>
<protein>
    <submittedName>
        <fullName evidence="4">NUDIX domain-containing protein</fullName>
    </submittedName>
</protein>
<organism evidence="4 5">
    <name type="scientific">Adonisia turfae CCMR0081</name>
    <dbReference type="NCBI Taxonomy" id="2292702"/>
    <lineage>
        <taxon>Bacteria</taxon>
        <taxon>Bacillati</taxon>
        <taxon>Cyanobacteriota</taxon>
        <taxon>Adonisia</taxon>
        <taxon>Adonisia turfae</taxon>
    </lineage>
</organism>
<comment type="caution">
    <text evidence="4">The sequence shown here is derived from an EMBL/GenBank/DDBJ whole genome shotgun (WGS) entry which is preliminary data.</text>
</comment>
<keyword evidence="5" id="KW-1185">Reference proteome</keyword>
<gene>
    <name evidence="4" type="ORF">DXZ20_06520</name>
</gene>
<dbReference type="PANTHER" id="PTHR43046:SF2">
    <property type="entry name" value="8-OXO-DGTP DIPHOSPHATASE-RELATED"/>
    <property type="match status" value="1"/>
</dbReference>
<dbReference type="CDD" id="cd04690">
    <property type="entry name" value="NUDIX_Hydrolase"/>
    <property type="match status" value="1"/>
</dbReference>
<name>A0A6M0RGF3_9CYAN</name>
<evidence type="ECO:0000256" key="2">
    <source>
        <dbReference type="ARBA" id="ARBA00022801"/>
    </source>
</evidence>
<dbReference type="AlphaFoldDB" id="A0A6M0RGF3"/>
<accession>A0A6M0RGF3</accession>
<comment type="cofactor">
    <cofactor evidence="1">
        <name>Mg(2+)</name>
        <dbReference type="ChEBI" id="CHEBI:18420"/>
    </cofactor>
</comment>
<dbReference type="InterPro" id="IPR015797">
    <property type="entry name" value="NUDIX_hydrolase-like_dom_sf"/>
</dbReference>
<sequence length="133" mass="14668">MPQSVLHVVAYAVVENQQLLTVRKKNTHKFMFPGGKFQPGENAKAAIQREVREELSCEIAPGTIELLGKYVTTAANEADTELVATVFQGDLIGTPTASNEIVELQWIPIMAEDYVIELAPLITDCILPQLRMS</sequence>
<proteinExistence type="predicted"/>
<keyword evidence="2" id="KW-0378">Hydrolase</keyword>
<reference evidence="4 5" key="1">
    <citation type="journal article" date="2020" name="Microb. Ecol.">
        <title>Ecogenomics of the Marine Benthic Filamentous Cyanobacterium Adonisia.</title>
        <authorList>
            <person name="Walter J.M."/>
            <person name="Coutinho F.H."/>
            <person name="Leomil L."/>
            <person name="Hargreaves P.I."/>
            <person name="Campeao M.E."/>
            <person name="Vieira V.V."/>
            <person name="Silva B.S."/>
            <person name="Fistarol G.O."/>
            <person name="Salomon P.S."/>
            <person name="Sawabe T."/>
            <person name="Mino S."/>
            <person name="Hosokawa M."/>
            <person name="Miyashita H."/>
            <person name="Maruyama F."/>
            <person name="van Verk M.C."/>
            <person name="Dutilh B.E."/>
            <person name="Thompson C.C."/>
            <person name="Thompson F.L."/>
        </authorList>
    </citation>
    <scope>NUCLEOTIDE SEQUENCE [LARGE SCALE GENOMIC DNA]</scope>
    <source>
        <strain evidence="4 5">CCMR0081</strain>
    </source>
</reference>
<evidence type="ECO:0000256" key="1">
    <source>
        <dbReference type="ARBA" id="ARBA00001946"/>
    </source>
</evidence>
<dbReference type="Pfam" id="PF00293">
    <property type="entry name" value="NUDIX"/>
    <property type="match status" value="1"/>
</dbReference>
<dbReference type="Proteomes" id="UP000481033">
    <property type="component" value="Unassembled WGS sequence"/>
</dbReference>
<dbReference type="EMBL" id="QXHD01000004">
    <property type="protein sequence ID" value="NEZ55336.1"/>
    <property type="molecule type" value="Genomic_DNA"/>
</dbReference>
<evidence type="ECO:0000313" key="4">
    <source>
        <dbReference type="EMBL" id="NEZ55336.1"/>
    </source>
</evidence>
<feature type="domain" description="Nudix hydrolase" evidence="3">
    <location>
        <begin position="3"/>
        <end position="131"/>
    </location>
</feature>
<dbReference type="Gene3D" id="3.90.79.10">
    <property type="entry name" value="Nucleoside Triphosphate Pyrophosphohydrolase"/>
    <property type="match status" value="1"/>
</dbReference>
<dbReference type="PROSITE" id="PS51462">
    <property type="entry name" value="NUDIX"/>
    <property type="match status" value="1"/>
</dbReference>
<dbReference type="RefSeq" id="WP_163697147.1">
    <property type="nucleotide sequence ID" value="NZ_QXHD01000004.1"/>
</dbReference>
<dbReference type="InterPro" id="IPR000086">
    <property type="entry name" value="NUDIX_hydrolase_dom"/>
</dbReference>
<dbReference type="PANTHER" id="PTHR43046">
    <property type="entry name" value="GDP-MANNOSE MANNOSYL HYDROLASE"/>
    <property type="match status" value="1"/>
</dbReference>